<evidence type="ECO:0000259" key="1">
    <source>
        <dbReference type="Pfam" id="PF02538"/>
    </source>
</evidence>
<comment type="caution">
    <text evidence="2">The sequence shown here is derived from an EMBL/GenBank/DDBJ whole genome shotgun (WGS) entry which is preliminary data.</text>
</comment>
<proteinExistence type="predicted"/>
<gene>
    <name evidence="2" type="ORF">C7378_2983</name>
</gene>
<dbReference type="GO" id="GO:0005829">
    <property type="term" value="C:cytosol"/>
    <property type="evidence" value="ECO:0007669"/>
    <property type="project" value="TreeGrafter"/>
</dbReference>
<dbReference type="PANTHER" id="PTHR11365:SF23">
    <property type="entry name" value="HYPOTHETICAL 5-OXOPROLINASE (EUROFUNG)-RELATED"/>
    <property type="match status" value="1"/>
</dbReference>
<dbReference type="EMBL" id="SMGK01000005">
    <property type="protein sequence ID" value="TCK71695.1"/>
    <property type="molecule type" value="Genomic_DNA"/>
</dbReference>
<dbReference type="PANTHER" id="PTHR11365">
    <property type="entry name" value="5-OXOPROLINASE RELATED"/>
    <property type="match status" value="1"/>
</dbReference>
<sequence>MSPTESTMPYQKPISLIDVSIFKSATHSIAEEMGAALRRTAFSPNIKERRDYSCAVFDGDGQVIAMGDHMPVHLGSMPMSVKAAITALTLERGDIAILNDPYQGGTHLPDITMVVAIFSATSETPVFYAAARAHHADVGGQYPGSMGLCREIYQEGLRIPPVKIVRRGEINSDLLRMILDNVRTPLEREGDLQAQIGACHVAELRLAELIAKYQPATIRLLCGELLNYSERLTRAELSRMPAGSFEAEDVLDDDGAGSAALPIHVRIDLDPATATAHIDFSGSSPQVASSLNAVLAITYSAVYYVFRCLLPVDAPATAGLMRPVTLTAPKGSIVNAELPGPVAGGNVETSQRIVDVLLRALAKAIPERIPAASSGTMSNLTIGGVDPRSGSSFAYYETTAGGMGAMSGWDGLSGVHTHMTNSLNTPVEALEYAYPLRVLRYSYRPGSGGRGLHRGGNGLIKEVELLADAQVTLLADRQKTAPYGLNGGEPGMPGKISHLHNGETTQLPGKCSIPAAKGDVIRLETPGGGGWGQIL</sequence>
<keyword evidence="3" id="KW-1185">Reference proteome</keyword>
<accession>A0A4R1L191</accession>
<dbReference type="InterPro" id="IPR045079">
    <property type="entry name" value="Oxoprolinase-like"/>
</dbReference>
<dbReference type="AlphaFoldDB" id="A0A4R1L191"/>
<feature type="domain" description="Hydantoinase B/oxoprolinase" evidence="1">
    <location>
        <begin position="17"/>
        <end position="533"/>
    </location>
</feature>
<name>A0A4R1L191_9BACT</name>
<dbReference type="GO" id="GO:0017168">
    <property type="term" value="F:5-oxoprolinase (ATP-hydrolyzing) activity"/>
    <property type="evidence" value="ECO:0007669"/>
    <property type="project" value="TreeGrafter"/>
</dbReference>
<protein>
    <submittedName>
        <fullName evidence="2">N-methylhydantoinase B</fullName>
    </submittedName>
</protein>
<dbReference type="RefSeq" id="WP_243648277.1">
    <property type="nucleotide sequence ID" value="NZ_SMGK01000005.1"/>
</dbReference>
<dbReference type="Pfam" id="PF02538">
    <property type="entry name" value="Hydantoinase_B"/>
    <property type="match status" value="1"/>
</dbReference>
<dbReference type="InterPro" id="IPR003692">
    <property type="entry name" value="Hydantoinase_B"/>
</dbReference>
<dbReference type="GO" id="GO:0006749">
    <property type="term" value="P:glutathione metabolic process"/>
    <property type="evidence" value="ECO:0007669"/>
    <property type="project" value="TreeGrafter"/>
</dbReference>
<evidence type="ECO:0000313" key="3">
    <source>
        <dbReference type="Proteomes" id="UP000295210"/>
    </source>
</evidence>
<reference evidence="2 3" key="1">
    <citation type="submission" date="2019-03" db="EMBL/GenBank/DDBJ databases">
        <title>Genomic Encyclopedia of Type Strains, Phase IV (KMG-IV): sequencing the most valuable type-strain genomes for metagenomic binning, comparative biology and taxonomic classification.</title>
        <authorList>
            <person name="Goeker M."/>
        </authorList>
    </citation>
    <scope>NUCLEOTIDE SEQUENCE [LARGE SCALE GENOMIC DNA]</scope>
    <source>
        <strain evidence="2 3">DSM 103428</strain>
    </source>
</reference>
<organism evidence="2 3">
    <name type="scientific">Acidipila rosea</name>
    <dbReference type="NCBI Taxonomy" id="768535"/>
    <lineage>
        <taxon>Bacteria</taxon>
        <taxon>Pseudomonadati</taxon>
        <taxon>Acidobacteriota</taxon>
        <taxon>Terriglobia</taxon>
        <taxon>Terriglobales</taxon>
        <taxon>Acidobacteriaceae</taxon>
        <taxon>Acidipila</taxon>
    </lineage>
</organism>
<evidence type="ECO:0000313" key="2">
    <source>
        <dbReference type="EMBL" id="TCK71695.1"/>
    </source>
</evidence>
<dbReference type="Proteomes" id="UP000295210">
    <property type="component" value="Unassembled WGS sequence"/>
</dbReference>